<comment type="similarity">
    <text evidence="2">Belongs to the EamA transporter family.</text>
</comment>
<accession>A0A5J4JEK2</accession>
<reference evidence="9 10" key="1">
    <citation type="submission" date="2019-09" db="EMBL/GenBank/DDBJ databases">
        <title>Draft genome sequence of Bacillus sp. JC-7.</title>
        <authorList>
            <person name="Tanaka N."/>
            <person name="Shiwa Y."/>
            <person name="Fujita N."/>
            <person name="Tanasupawat S."/>
        </authorList>
    </citation>
    <scope>NUCLEOTIDE SEQUENCE [LARGE SCALE GENOMIC DNA]</scope>
    <source>
        <strain evidence="9 10">JC-7</strain>
    </source>
</reference>
<feature type="transmembrane region" description="Helical" evidence="7">
    <location>
        <begin position="228"/>
        <end position="250"/>
    </location>
</feature>
<evidence type="ECO:0000256" key="7">
    <source>
        <dbReference type="SAM" id="Phobius"/>
    </source>
</evidence>
<evidence type="ECO:0000259" key="8">
    <source>
        <dbReference type="Pfam" id="PF00892"/>
    </source>
</evidence>
<dbReference type="InterPro" id="IPR037185">
    <property type="entry name" value="EmrE-like"/>
</dbReference>
<feature type="transmembrane region" description="Helical" evidence="7">
    <location>
        <begin position="143"/>
        <end position="165"/>
    </location>
</feature>
<comment type="caution">
    <text evidence="9">The sequence shown here is derived from an EMBL/GenBank/DDBJ whole genome shotgun (WGS) entry which is preliminary data.</text>
</comment>
<protein>
    <submittedName>
        <fullName evidence="9">Permease</fullName>
    </submittedName>
</protein>
<dbReference type="Pfam" id="PF00892">
    <property type="entry name" value="EamA"/>
    <property type="match status" value="2"/>
</dbReference>
<evidence type="ECO:0000256" key="1">
    <source>
        <dbReference type="ARBA" id="ARBA00004651"/>
    </source>
</evidence>
<feature type="transmembrane region" description="Helical" evidence="7">
    <location>
        <begin position="171"/>
        <end position="187"/>
    </location>
</feature>
<keyword evidence="6 7" id="KW-0472">Membrane</keyword>
<feature type="transmembrane region" description="Helical" evidence="7">
    <location>
        <begin position="20"/>
        <end position="41"/>
    </location>
</feature>
<feature type="transmembrane region" description="Helical" evidence="7">
    <location>
        <begin position="199"/>
        <end position="216"/>
    </location>
</feature>
<dbReference type="InterPro" id="IPR000620">
    <property type="entry name" value="EamA_dom"/>
</dbReference>
<dbReference type="SUPFAM" id="SSF103481">
    <property type="entry name" value="Multidrug resistance efflux transporter EmrE"/>
    <property type="match status" value="2"/>
</dbReference>
<dbReference type="AlphaFoldDB" id="A0A5J4JEK2"/>
<keyword evidence="4 7" id="KW-0812">Transmembrane</keyword>
<evidence type="ECO:0000313" key="10">
    <source>
        <dbReference type="Proteomes" id="UP000391919"/>
    </source>
</evidence>
<keyword evidence="3" id="KW-1003">Cell membrane</keyword>
<evidence type="ECO:0000256" key="3">
    <source>
        <dbReference type="ARBA" id="ARBA00022475"/>
    </source>
</evidence>
<dbReference type="PANTHER" id="PTHR32322">
    <property type="entry name" value="INNER MEMBRANE TRANSPORTER"/>
    <property type="match status" value="1"/>
</dbReference>
<feature type="transmembrane region" description="Helical" evidence="7">
    <location>
        <begin position="112"/>
        <end position="131"/>
    </location>
</feature>
<evidence type="ECO:0000256" key="4">
    <source>
        <dbReference type="ARBA" id="ARBA00022692"/>
    </source>
</evidence>
<comment type="subcellular location">
    <subcellularLocation>
        <location evidence="1">Cell membrane</location>
        <topology evidence="1">Multi-pass membrane protein</topology>
    </subcellularLocation>
</comment>
<dbReference type="RefSeq" id="WP_151705939.1">
    <property type="nucleotide sequence ID" value="NZ_BKZQ01000015.1"/>
</dbReference>
<sequence>MEKVIQNTASENTSFRARGIALVLTGAVLWGVSGTIAQYLFQHLHVHMQWLTVLRLLVSGVLLLGVCYRKEKSRIWAVWADPSARRSLVCFAIFGMLGVQYTYFSAIKYGNAATATVLQSLEPVVVTCYLAARFRKMPDRKQLLAVGLAFAGTSLLVTHGSFTTLSISGRALFWGVLTAFAATFYTLQPHKLLMQWGSVVTVGWGMLVGGIVLSFIHPPWQAAGEFSLAAFLAIAFVIAFGTLTAFFCYLESLKYLSVAETSVLATAEPLTAAFLSVVWLHVSIGFFECIGSLMIISTIFILSFKEKRKAS</sequence>
<keyword evidence="5 7" id="KW-1133">Transmembrane helix</keyword>
<dbReference type="Proteomes" id="UP000391919">
    <property type="component" value="Unassembled WGS sequence"/>
</dbReference>
<dbReference type="EMBL" id="BKZQ01000015">
    <property type="protein sequence ID" value="GER70111.1"/>
    <property type="molecule type" value="Genomic_DNA"/>
</dbReference>
<gene>
    <name evidence="9" type="ORF">BpJC7_14140</name>
</gene>
<keyword evidence="10" id="KW-1185">Reference proteome</keyword>
<feature type="domain" description="EamA" evidence="8">
    <location>
        <begin position="171"/>
        <end position="303"/>
    </location>
</feature>
<evidence type="ECO:0000256" key="2">
    <source>
        <dbReference type="ARBA" id="ARBA00007362"/>
    </source>
</evidence>
<name>A0A5J4JEK2_9BACI</name>
<feature type="transmembrane region" description="Helical" evidence="7">
    <location>
        <begin position="47"/>
        <end position="68"/>
    </location>
</feature>
<evidence type="ECO:0000256" key="6">
    <source>
        <dbReference type="ARBA" id="ARBA00023136"/>
    </source>
</evidence>
<feature type="transmembrane region" description="Helical" evidence="7">
    <location>
        <begin position="285"/>
        <end position="304"/>
    </location>
</feature>
<feature type="transmembrane region" description="Helical" evidence="7">
    <location>
        <begin position="88"/>
        <end position="106"/>
    </location>
</feature>
<dbReference type="InterPro" id="IPR050638">
    <property type="entry name" value="AA-Vitamin_Transporters"/>
</dbReference>
<feature type="domain" description="EamA" evidence="8">
    <location>
        <begin position="18"/>
        <end position="157"/>
    </location>
</feature>
<feature type="transmembrane region" description="Helical" evidence="7">
    <location>
        <begin position="262"/>
        <end position="279"/>
    </location>
</feature>
<organism evidence="9 10">
    <name type="scientific">Weizmannia acidilactici</name>
    <dbReference type="NCBI Taxonomy" id="2607726"/>
    <lineage>
        <taxon>Bacteria</taxon>
        <taxon>Bacillati</taxon>
        <taxon>Bacillota</taxon>
        <taxon>Bacilli</taxon>
        <taxon>Bacillales</taxon>
        <taxon>Bacillaceae</taxon>
        <taxon>Heyndrickxia</taxon>
    </lineage>
</organism>
<evidence type="ECO:0000313" key="9">
    <source>
        <dbReference type="EMBL" id="GER70111.1"/>
    </source>
</evidence>
<evidence type="ECO:0000256" key="5">
    <source>
        <dbReference type="ARBA" id="ARBA00022989"/>
    </source>
</evidence>
<dbReference type="PANTHER" id="PTHR32322:SF18">
    <property type="entry name" value="S-ADENOSYLMETHIONINE_S-ADENOSYLHOMOCYSTEINE TRANSPORTER"/>
    <property type="match status" value="1"/>
</dbReference>
<proteinExistence type="inferred from homology"/>
<dbReference type="GO" id="GO:0005886">
    <property type="term" value="C:plasma membrane"/>
    <property type="evidence" value="ECO:0007669"/>
    <property type="project" value="UniProtKB-SubCell"/>
</dbReference>